<proteinExistence type="predicted"/>
<dbReference type="EMBL" id="LTBA01000058">
    <property type="protein sequence ID" value="KYH30699.1"/>
    <property type="molecule type" value="Genomic_DNA"/>
</dbReference>
<protein>
    <submittedName>
        <fullName evidence="1">Uncharacterized protein</fullName>
    </submittedName>
</protein>
<dbReference type="InterPro" id="IPR037171">
    <property type="entry name" value="NagB/RpiA_transferase-like"/>
</dbReference>
<dbReference type="Proteomes" id="UP000075531">
    <property type="component" value="Unassembled WGS sequence"/>
</dbReference>
<dbReference type="STRING" id="1121338.CLTEP_25190"/>
<evidence type="ECO:0000313" key="1">
    <source>
        <dbReference type="EMBL" id="KYH30699.1"/>
    </source>
</evidence>
<accession>A0A151ASS5</accession>
<comment type="caution">
    <text evidence="1">The sequence shown here is derived from an EMBL/GenBank/DDBJ whole genome shotgun (WGS) entry which is preliminary data.</text>
</comment>
<dbReference type="AlphaFoldDB" id="A0A151ASS5"/>
<keyword evidence="2" id="KW-1185">Reference proteome</keyword>
<dbReference type="PATRIC" id="fig|1121338.3.peg.2615"/>
<gene>
    <name evidence="1" type="ORF">CLTEP_25190</name>
</gene>
<organism evidence="1 2">
    <name type="scientific">Clostridium tepidiprofundi DSM 19306</name>
    <dbReference type="NCBI Taxonomy" id="1121338"/>
    <lineage>
        <taxon>Bacteria</taxon>
        <taxon>Bacillati</taxon>
        <taxon>Bacillota</taxon>
        <taxon>Clostridia</taxon>
        <taxon>Eubacteriales</taxon>
        <taxon>Clostridiaceae</taxon>
        <taxon>Clostridium</taxon>
    </lineage>
</organism>
<reference evidence="1 2" key="1">
    <citation type="submission" date="2016-02" db="EMBL/GenBank/DDBJ databases">
        <title>Genome sequence of Clostridium tepidiprofundi DSM 19306.</title>
        <authorList>
            <person name="Poehlein A."/>
            <person name="Daniel R."/>
        </authorList>
    </citation>
    <scope>NUCLEOTIDE SEQUENCE [LARGE SCALE GENOMIC DNA]</scope>
    <source>
        <strain evidence="1 2">DSM 19306</strain>
    </source>
</reference>
<sequence length="67" mass="7781">MDWKHEYKNKLVSIEEAAGKIESGDRCWISAGSSAPAQLIDAICTSCYYSKIRCNVYCYRIWYCKFI</sequence>
<dbReference type="SUPFAM" id="SSF100950">
    <property type="entry name" value="NagB/RpiA/CoA transferase-like"/>
    <property type="match status" value="1"/>
</dbReference>
<dbReference type="Gene3D" id="3.40.1080.10">
    <property type="entry name" value="Glutaconate Coenzyme A-transferase"/>
    <property type="match status" value="1"/>
</dbReference>
<dbReference type="RefSeq" id="WP_066827190.1">
    <property type="nucleotide sequence ID" value="NZ_LTBA01000058.1"/>
</dbReference>
<name>A0A151ASS5_9CLOT</name>
<evidence type="ECO:0000313" key="2">
    <source>
        <dbReference type="Proteomes" id="UP000075531"/>
    </source>
</evidence>